<feature type="transmembrane region" description="Helical" evidence="6">
    <location>
        <begin position="80"/>
        <end position="101"/>
    </location>
</feature>
<dbReference type="InterPro" id="IPR051633">
    <property type="entry name" value="AceTr"/>
</dbReference>
<dbReference type="FunCoup" id="A0A165JIJ0">
    <property type="interactions" value="59"/>
</dbReference>
<dbReference type="Proteomes" id="UP000076842">
    <property type="component" value="Unassembled WGS sequence"/>
</dbReference>
<comment type="subcellular location">
    <subcellularLocation>
        <location evidence="1">Membrane</location>
        <topology evidence="1">Multi-pass membrane protein</topology>
    </subcellularLocation>
</comment>
<dbReference type="GO" id="GO:0015123">
    <property type="term" value="F:acetate transmembrane transporter activity"/>
    <property type="evidence" value="ECO:0007669"/>
    <property type="project" value="TreeGrafter"/>
</dbReference>
<keyword evidence="4 6" id="KW-1133">Transmembrane helix</keyword>
<dbReference type="OrthoDB" id="3648309at2759"/>
<feature type="transmembrane region" description="Helical" evidence="6">
    <location>
        <begin position="113"/>
        <end position="134"/>
    </location>
</feature>
<dbReference type="InterPro" id="IPR000791">
    <property type="entry name" value="Gpr1/Fun34/SatP-like"/>
</dbReference>
<dbReference type="AlphaFoldDB" id="A0A165JIJ0"/>
<dbReference type="EMBL" id="KV423920">
    <property type="protein sequence ID" value="KZT61882.1"/>
    <property type="molecule type" value="Genomic_DNA"/>
</dbReference>
<evidence type="ECO:0000256" key="4">
    <source>
        <dbReference type="ARBA" id="ARBA00022989"/>
    </source>
</evidence>
<feature type="transmembrane region" description="Helical" evidence="6">
    <location>
        <begin position="48"/>
        <end position="68"/>
    </location>
</feature>
<dbReference type="PANTHER" id="PTHR31123:SF1">
    <property type="entry name" value="ACCUMULATION OF DYADS PROTEIN 2-RELATED"/>
    <property type="match status" value="1"/>
</dbReference>
<feature type="transmembrane region" description="Helical" evidence="6">
    <location>
        <begin position="170"/>
        <end position="191"/>
    </location>
</feature>
<evidence type="ECO:0000256" key="2">
    <source>
        <dbReference type="ARBA" id="ARBA00005587"/>
    </source>
</evidence>
<reference evidence="7 8" key="1">
    <citation type="journal article" date="2016" name="Mol. Biol. Evol.">
        <title>Comparative Genomics of Early-Diverging Mushroom-Forming Fungi Provides Insights into the Origins of Lignocellulose Decay Capabilities.</title>
        <authorList>
            <person name="Nagy L.G."/>
            <person name="Riley R."/>
            <person name="Tritt A."/>
            <person name="Adam C."/>
            <person name="Daum C."/>
            <person name="Floudas D."/>
            <person name="Sun H."/>
            <person name="Yadav J.S."/>
            <person name="Pangilinan J."/>
            <person name="Larsson K.H."/>
            <person name="Matsuura K."/>
            <person name="Barry K."/>
            <person name="Labutti K."/>
            <person name="Kuo R."/>
            <person name="Ohm R.A."/>
            <person name="Bhattacharya S.S."/>
            <person name="Shirouzu T."/>
            <person name="Yoshinaga Y."/>
            <person name="Martin F.M."/>
            <person name="Grigoriev I.V."/>
            <person name="Hibbett D.S."/>
        </authorList>
    </citation>
    <scope>NUCLEOTIDE SEQUENCE [LARGE SCALE GENOMIC DNA]</scope>
    <source>
        <strain evidence="7 8">HHB12733</strain>
    </source>
</reference>
<proteinExistence type="inferred from homology"/>
<evidence type="ECO:0000256" key="1">
    <source>
        <dbReference type="ARBA" id="ARBA00004141"/>
    </source>
</evidence>
<feature type="transmembrane region" description="Helical" evidence="6">
    <location>
        <begin position="140"/>
        <end position="158"/>
    </location>
</feature>
<keyword evidence="5 6" id="KW-0472">Membrane</keyword>
<accession>A0A165JIJ0</accession>
<dbReference type="GO" id="GO:0005886">
    <property type="term" value="C:plasma membrane"/>
    <property type="evidence" value="ECO:0007669"/>
    <property type="project" value="TreeGrafter"/>
</dbReference>
<dbReference type="InParanoid" id="A0A165JIJ0"/>
<dbReference type="Pfam" id="PF01184">
    <property type="entry name" value="Gpr1_Fun34_YaaH"/>
    <property type="match status" value="1"/>
</dbReference>
<evidence type="ECO:0000313" key="7">
    <source>
        <dbReference type="EMBL" id="KZT61882.1"/>
    </source>
</evidence>
<evidence type="ECO:0000256" key="3">
    <source>
        <dbReference type="ARBA" id="ARBA00022692"/>
    </source>
</evidence>
<comment type="similarity">
    <text evidence="2">Belongs to the acetate uptake transporter (AceTr) (TC 2.A.96) family.</text>
</comment>
<keyword evidence="3 6" id="KW-0812">Transmembrane</keyword>
<feature type="transmembrane region" description="Helical" evidence="6">
    <location>
        <begin position="22"/>
        <end position="41"/>
    </location>
</feature>
<protein>
    <recommendedName>
        <fullName evidence="9">FUN34 transmembrane protein</fullName>
    </recommendedName>
</protein>
<dbReference type="NCBIfam" id="NF038013">
    <property type="entry name" value="AceTr_1"/>
    <property type="match status" value="1"/>
</dbReference>
<evidence type="ECO:0000256" key="6">
    <source>
        <dbReference type="SAM" id="Phobius"/>
    </source>
</evidence>
<gene>
    <name evidence="7" type="ORF">CALCODRAFT_522610</name>
</gene>
<evidence type="ECO:0000313" key="8">
    <source>
        <dbReference type="Proteomes" id="UP000076842"/>
    </source>
</evidence>
<dbReference type="PANTHER" id="PTHR31123">
    <property type="entry name" value="ACCUMULATION OF DYADS PROTEIN 2-RELATED"/>
    <property type="match status" value="1"/>
</dbReference>
<organism evidence="7 8">
    <name type="scientific">Calocera cornea HHB12733</name>
    <dbReference type="NCBI Taxonomy" id="1353952"/>
    <lineage>
        <taxon>Eukaryota</taxon>
        <taxon>Fungi</taxon>
        <taxon>Dikarya</taxon>
        <taxon>Basidiomycota</taxon>
        <taxon>Agaricomycotina</taxon>
        <taxon>Dacrymycetes</taxon>
        <taxon>Dacrymycetales</taxon>
        <taxon>Dacrymycetaceae</taxon>
        <taxon>Calocera</taxon>
    </lineage>
</organism>
<evidence type="ECO:0000256" key="5">
    <source>
        <dbReference type="ARBA" id="ARBA00023136"/>
    </source>
</evidence>
<dbReference type="STRING" id="1353952.A0A165JIJ0"/>
<sequence>MISFQPSQYRLSHRRLANPSPLGLYSFATTTLMLSLVNVGARGVTVPNVVVGMAFAYGGLCQLLAGMWEFASGNTFGATAFSSYGGFWISYAIISTPGFGIESAYTGATASQLPLAIGIYLEMWFIVTVLLFFGTFRSSIALSFLFFTLAFAFLFLGIGNLMAEPACQTAGGAFGIIAALTAYYAGSAGLYSPDASYFVLPVGDLPKLRD</sequence>
<evidence type="ECO:0008006" key="9">
    <source>
        <dbReference type="Google" id="ProtNLM"/>
    </source>
</evidence>
<name>A0A165JIJ0_9BASI</name>
<keyword evidence="8" id="KW-1185">Reference proteome</keyword>